<dbReference type="GO" id="GO:0003700">
    <property type="term" value="F:DNA-binding transcription factor activity"/>
    <property type="evidence" value="ECO:0007669"/>
    <property type="project" value="TreeGrafter"/>
</dbReference>
<dbReference type="Proteomes" id="UP000009235">
    <property type="component" value="Chromosome"/>
</dbReference>
<dbReference type="InterPro" id="IPR028082">
    <property type="entry name" value="Peripla_BP_I"/>
</dbReference>
<evidence type="ECO:0000256" key="2">
    <source>
        <dbReference type="ARBA" id="ARBA00023125"/>
    </source>
</evidence>
<dbReference type="InterPro" id="IPR010982">
    <property type="entry name" value="Lambda_DNA-bd_dom_sf"/>
</dbReference>
<dbReference type="SUPFAM" id="SSF53822">
    <property type="entry name" value="Periplasmic binding protein-like I"/>
    <property type="match status" value="1"/>
</dbReference>
<keyword evidence="1" id="KW-0805">Transcription regulation</keyword>
<dbReference type="Pfam" id="PF00356">
    <property type="entry name" value="LacI"/>
    <property type="match status" value="1"/>
</dbReference>
<accession>F6EJV2</accession>
<organism evidence="5 6">
    <name type="scientific">Hoyosella subflava (strain DSM 45089 / JCM 17490 / NBRC 109087 / DQS3-9A1)</name>
    <name type="common">Amycolicicoccus subflavus</name>
    <dbReference type="NCBI Taxonomy" id="443218"/>
    <lineage>
        <taxon>Bacteria</taxon>
        <taxon>Bacillati</taxon>
        <taxon>Actinomycetota</taxon>
        <taxon>Actinomycetes</taxon>
        <taxon>Mycobacteriales</taxon>
        <taxon>Hoyosellaceae</taxon>
        <taxon>Hoyosella</taxon>
    </lineage>
</organism>
<dbReference type="CDD" id="cd06267">
    <property type="entry name" value="PBP1_LacI_sugar_binding-like"/>
    <property type="match status" value="1"/>
</dbReference>
<dbReference type="RefSeq" id="WP_013806476.1">
    <property type="nucleotide sequence ID" value="NC_015564.1"/>
</dbReference>
<feature type="domain" description="HTH lacI-type" evidence="4">
    <location>
        <begin position="2"/>
        <end position="56"/>
    </location>
</feature>
<dbReference type="CDD" id="cd01392">
    <property type="entry name" value="HTH_LacI"/>
    <property type="match status" value="1"/>
</dbReference>
<dbReference type="SUPFAM" id="SSF47413">
    <property type="entry name" value="lambda repressor-like DNA-binding domains"/>
    <property type="match status" value="1"/>
</dbReference>
<dbReference type="AlphaFoldDB" id="F6EJV2"/>
<keyword evidence="6" id="KW-1185">Reference proteome</keyword>
<keyword evidence="3" id="KW-0804">Transcription</keyword>
<dbReference type="KEGG" id="asd:AS9A_1678"/>
<dbReference type="GO" id="GO:0000976">
    <property type="term" value="F:transcription cis-regulatory region binding"/>
    <property type="evidence" value="ECO:0007669"/>
    <property type="project" value="TreeGrafter"/>
</dbReference>
<sequence>MAGIKEVAERAGVSTATASRALSGRGHVSPAARERVLSAAKDLGYVMSYAASSLASGRSRTVGVIVPFINRWFFSELLEGITSALMSEGYDLSLYSFDRQGQRQRVLADYLLRKRLDAVVAASLRLDESELKQLLDVGKPIVEIGGLVPGVPSIHLDEHAIARFATEHLIGLGHRQIAHLGGTAETGPDYFPMSTDRREGFYSALRDAGCEISPRWDIAADYTVADGYRKVKTLLAGPGPRPTALFCSSDEMAVGAIFAARDLGFTVPGDLSVIGIDGNPIGEAVGLTTIAQCPARQGSQAAKILLEHLAAGERPMAPQSVVVETDFIVRSSTAVPASR</sequence>
<dbReference type="STRING" id="443218.AS9A_1678"/>
<evidence type="ECO:0000256" key="3">
    <source>
        <dbReference type="ARBA" id="ARBA00023163"/>
    </source>
</evidence>
<dbReference type="InterPro" id="IPR000843">
    <property type="entry name" value="HTH_LacI"/>
</dbReference>
<keyword evidence="2" id="KW-0238">DNA-binding</keyword>
<dbReference type="PROSITE" id="PS50932">
    <property type="entry name" value="HTH_LACI_2"/>
    <property type="match status" value="1"/>
</dbReference>
<protein>
    <submittedName>
        <fullName evidence="5">Putative transcriptional regulator, lacI family</fullName>
    </submittedName>
</protein>
<dbReference type="Pfam" id="PF13377">
    <property type="entry name" value="Peripla_BP_3"/>
    <property type="match status" value="1"/>
</dbReference>
<evidence type="ECO:0000256" key="1">
    <source>
        <dbReference type="ARBA" id="ARBA00023015"/>
    </source>
</evidence>
<proteinExistence type="predicted"/>
<dbReference type="HOGENOM" id="CLU_037628_6_4_11"/>
<dbReference type="OrthoDB" id="9816215at2"/>
<evidence type="ECO:0000259" key="4">
    <source>
        <dbReference type="PROSITE" id="PS50932"/>
    </source>
</evidence>
<dbReference type="InterPro" id="IPR046335">
    <property type="entry name" value="LacI/GalR-like_sensor"/>
</dbReference>
<dbReference type="EMBL" id="CP002786">
    <property type="protein sequence ID" value="AEF40127.1"/>
    <property type="molecule type" value="Genomic_DNA"/>
</dbReference>
<dbReference type="Gene3D" id="1.10.260.40">
    <property type="entry name" value="lambda repressor-like DNA-binding domains"/>
    <property type="match status" value="1"/>
</dbReference>
<dbReference type="PROSITE" id="PS00356">
    <property type="entry name" value="HTH_LACI_1"/>
    <property type="match status" value="1"/>
</dbReference>
<evidence type="ECO:0000313" key="5">
    <source>
        <dbReference type="EMBL" id="AEF40127.1"/>
    </source>
</evidence>
<gene>
    <name evidence="5" type="ordered locus">AS9A_1678</name>
</gene>
<evidence type="ECO:0000313" key="6">
    <source>
        <dbReference type="Proteomes" id="UP000009235"/>
    </source>
</evidence>
<reference evidence="5 6" key="1">
    <citation type="journal article" date="2011" name="J. Bacteriol.">
        <title>Complete genome sequence of Amycolicicoccus subflavus DQS3-9A1T, an actinomycete isolated from crude oil-polluted soil.</title>
        <authorList>
            <person name="Cai M."/>
            <person name="Chen W.M."/>
            <person name="Nie Y."/>
            <person name="Chi C.Q."/>
            <person name="Wang Y.N."/>
            <person name="Tang Y.Q."/>
            <person name="Li G.Y."/>
            <person name="Wu X.L."/>
        </authorList>
    </citation>
    <scope>NUCLEOTIDE SEQUENCE [LARGE SCALE GENOMIC DNA]</scope>
    <source>
        <strain evidence="6">DSM 45089 / DQS3-9A1</strain>
    </source>
</reference>
<dbReference type="Gene3D" id="3.40.50.2300">
    <property type="match status" value="2"/>
</dbReference>
<dbReference type="PANTHER" id="PTHR30146">
    <property type="entry name" value="LACI-RELATED TRANSCRIPTIONAL REPRESSOR"/>
    <property type="match status" value="1"/>
</dbReference>
<name>F6EJV2_HOYSD</name>
<dbReference type="SMART" id="SM00354">
    <property type="entry name" value="HTH_LACI"/>
    <property type="match status" value="1"/>
</dbReference>
<dbReference type="PANTHER" id="PTHR30146:SF109">
    <property type="entry name" value="HTH-TYPE TRANSCRIPTIONAL REGULATOR GALS"/>
    <property type="match status" value="1"/>
</dbReference>
<dbReference type="eggNOG" id="COG1609">
    <property type="taxonomic scope" value="Bacteria"/>
</dbReference>